<proteinExistence type="predicted"/>
<feature type="transmembrane region" description="Helical" evidence="6">
    <location>
        <begin position="44"/>
        <end position="64"/>
    </location>
</feature>
<dbReference type="PROSITE" id="PS00216">
    <property type="entry name" value="SUGAR_TRANSPORT_1"/>
    <property type="match status" value="1"/>
</dbReference>
<feature type="transmembrane region" description="Helical" evidence="6">
    <location>
        <begin position="321"/>
        <end position="339"/>
    </location>
</feature>
<dbReference type="EMBL" id="AP026709">
    <property type="protein sequence ID" value="BDQ37239.1"/>
    <property type="molecule type" value="Genomic_DNA"/>
</dbReference>
<dbReference type="InterPro" id="IPR036259">
    <property type="entry name" value="MFS_trans_sf"/>
</dbReference>
<dbReference type="SUPFAM" id="SSF103473">
    <property type="entry name" value="MFS general substrate transporter"/>
    <property type="match status" value="1"/>
</dbReference>
<sequence>MDTNKEREITVAILSVSLITVMAGAIVAPAMSSLSHFFSEQSPSVIKLIVTLPALLVIPTAMVTGRLADRFGRRNLLLLGLILYLVGGLGGAFSANFYILLGFRAILGLSVGLVMPISTGLVSEFFHGEKARQMMGWVSAANHFGGMAAQIVSGALAIMSWRCSFGVYGIALISLIVVAFWLPEPTSHAQKGQTTPLPRKTYFNSVFMLLLMVIFYTVPLNISLFVEGTGMGSSTTSGIACALVTGAPFLVGIFFQKITTLLGKSAVFVAICTMGLGMFTIGEANNITTVFAGALLTGTGEGFLFPYVMNAVRATVAPKDSVRALAVMSSMLYFGQFISPIVIDALSGLFTTPSSNQPFMIACALCLAGATISLGFTVKQRINKKCEKTA</sequence>
<keyword evidence="4 6" id="KW-1133">Transmembrane helix</keyword>
<dbReference type="Gene3D" id="1.20.1250.20">
    <property type="entry name" value="MFS general substrate transporter like domains"/>
    <property type="match status" value="1"/>
</dbReference>
<dbReference type="RefSeq" id="WP_281763096.1">
    <property type="nucleotide sequence ID" value="NZ_AP026709.1"/>
</dbReference>
<protein>
    <submittedName>
        <fullName evidence="8">MFS transporter</fullName>
    </submittedName>
</protein>
<dbReference type="PANTHER" id="PTHR43124">
    <property type="entry name" value="PURINE EFFLUX PUMP PBUE"/>
    <property type="match status" value="1"/>
</dbReference>
<dbReference type="Pfam" id="PF07690">
    <property type="entry name" value="MFS_1"/>
    <property type="match status" value="1"/>
</dbReference>
<feature type="transmembrane region" description="Helical" evidence="6">
    <location>
        <begin position="287"/>
        <end position="309"/>
    </location>
</feature>
<gene>
    <name evidence="8" type="ORF">SYK_15990</name>
</gene>
<dbReference type="InterPro" id="IPR050189">
    <property type="entry name" value="MFS_Efflux_Transporters"/>
</dbReference>
<reference evidence="8 9" key="1">
    <citation type="submission" date="2022-08" db="EMBL/GenBank/DDBJ databases">
        <title>Genome Sequence of the sulphate-reducing bacterium, Pseudodesulfovibrio sp. SYK.</title>
        <authorList>
            <person name="Kondo R."/>
            <person name="Kataoka T."/>
        </authorList>
    </citation>
    <scope>NUCLEOTIDE SEQUENCE [LARGE SCALE GENOMIC DNA]</scope>
    <source>
        <strain evidence="8 9">SYK</strain>
    </source>
</reference>
<comment type="subcellular location">
    <subcellularLocation>
        <location evidence="1">Cell membrane</location>
        <topology evidence="1">Multi-pass membrane protein</topology>
    </subcellularLocation>
</comment>
<evidence type="ECO:0000313" key="8">
    <source>
        <dbReference type="EMBL" id="BDQ37239.1"/>
    </source>
</evidence>
<feature type="transmembrane region" description="Helical" evidence="6">
    <location>
        <begin position="12"/>
        <end position="32"/>
    </location>
</feature>
<evidence type="ECO:0000256" key="2">
    <source>
        <dbReference type="ARBA" id="ARBA00022475"/>
    </source>
</evidence>
<dbReference type="PANTHER" id="PTHR43124:SF3">
    <property type="entry name" value="CHLORAMPHENICOL EFFLUX PUMP RV0191"/>
    <property type="match status" value="1"/>
</dbReference>
<feature type="domain" description="Major facilitator superfamily (MFS) profile" evidence="7">
    <location>
        <begin position="9"/>
        <end position="381"/>
    </location>
</feature>
<feature type="transmembrane region" description="Helical" evidence="6">
    <location>
        <begin position="165"/>
        <end position="182"/>
    </location>
</feature>
<dbReference type="Proteomes" id="UP001317742">
    <property type="component" value="Chromosome"/>
</dbReference>
<evidence type="ECO:0000256" key="5">
    <source>
        <dbReference type="ARBA" id="ARBA00023136"/>
    </source>
</evidence>
<name>A0ABN6S205_9BACT</name>
<keyword evidence="9" id="KW-1185">Reference proteome</keyword>
<evidence type="ECO:0000313" key="9">
    <source>
        <dbReference type="Proteomes" id="UP001317742"/>
    </source>
</evidence>
<keyword evidence="2" id="KW-1003">Cell membrane</keyword>
<dbReference type="PROSITE" id="PS50850">
    <property type="entry name" value="MFS"/>
    <property type="match status" value="1"/>
</dbReference>
<evidence type="ECO:0000256" key="3">
    <source>
        <dbReference type="ARBA" id="ARBA00022692"/>
    </source>
</evidence>
<dbReference type="InterPro" id="IPR011701">
    <property type="entry name" value="MFS"/>
</dbReference>
<dbReference type="InterPro" id="IPR020846">
    <property type="entry name" value="MFS_dom"/>
</dbReference>
<dbReference type="CDD" id="cd17473">
    <property type="entry name" value="MFS_arabinose_efflux_permease_like"/>
    <property type="match status" value="1"/>
</dbReference>
<dbReference type="InterPro" id="IPR005829">
    <property type="entry name" value="Sugar_transporter_CS"/>
</dbReference>
<feature type="transmembrane region" description="Helical" evidence="6">
    <location>
        <begin position="262"/>
        <end position="281"/>
    </location>
</feature>
<feature type="transmembrane region" description="Helical" evidence="6">
    <location>
        <begin position="105"/>
        <end position="126"/>
    </location>
</feature>
<organism evidence="8 9">
    <name type="scientific">Pseudodesulfovibrio nedwellii</name>
    <dbReference type="NCBI Taxonomy" id="2973072"/>
    <lineage>
        <taxon>Bacteria</taxon>
        <taxon>Pseudomonadati</taxon>
        <taxon>Thermodesulfobacteriota</taxon>
        <taxon>Desulfovibrionia</taxon>
        <taxon>Desulfovibrionales</taxon>
        <taxon>Desulfovibrionaceae</taxon>
    </lineage>
</organism>
<evidence type="ECO:0000256" key="4">
    <source>
        <dbReference type="ARBA" id="ARBA00022989"/>
    </source>
</evidence>
<feature type="transmembrane region" description="Helical" evidence="6">
    <location>
        <begin position="76"/>
        <end position="99"/>
    </location>
</feature>
<evidence type="ECO:0000256" key="6">
    <source>
        <dbReference type="SAM" id="Phobius"/>
    </source>
</evidence>
<accession>A0ABN6S205</accession>
<feature type="transmembrane region" description="Helical" evidence="6">
    <location>
        <begin position="138"/>
        <end position="159"/>
    </location>
</feature>
<feature type="transmembrane region" description="Helical" evidence="6">
    <location>
        <begin position="202"/>
        <end position="225"/>
    </location>
</feature>
<feature type="transmembrane region" description="Helical" evidence="6">
    <location>
        <begin position="359"/>
        <end position="378"/>
    </location>
</feature>
<evidence type="ECO:0000256" key="1">
    <source>
        <dbReference type="ARBA" id="ARBA00004651"/>
    </source>
</evidence>
<keyword evidence="3 6" id="KW-0812">Transmembrane</keyword>
<keyword evidence="5 6" id="KW-0472">Membrane</keyword>
<evidence type="ECO:0000259" key="7">
    <source>
        <dbReference type="PROSITE" id="PS50850"/>
    </source>
</evidence>
<feature type="transmembrane region" description="Helical" evidence="6">
    <location>
        <begin position="237"/>
        <end position="255"/>
    </location>
</feature>